<evidence type="ECO:0000313" key="5">
    <source>
        <dbReference type="EMBL" id="QCY47922.1"/>
    </source>
</evidence>
<dbReference type="InterPro" id="IPR036390">
    <property type="entry name" value="WH_DNA-bd_sf"/>
</dbReference>
<dbReference type="InterPro" id="IPR051081">
    <property type="entry name" value="HTH_MetalResp_TranReg"/>
</dbReference>
<sequence length="155" mass="16955">MSVAIDELFAALAEPTRRRIMEELKDEALAVGMLVERLQISQPTVSKHLKVLREASLVNMTAQGQRRIYALDLAAIETLGQWCADFLPEPQPAEEPAAQLTEVTAATAAVMPANAGTPATTAAQQLGRTVGRSLEHVTGRAHELIERFPRFGRKR</sequence>
<reference evidence="5 6" key="1">
    <citation type="submission" date="2018-12" db="EMBL/GenBank/DDBJ databases">
        <title>Complete Genome Sequence of Glutamicibacter creatinolyticus strain LGCM259,isolated from an abscess of a 12-year-old mare in Italy.</title>
        <authorList>
            <person name="Santos R.G."/>
            <person name="Silva A.L."/>
            <person name="Seyffert N."/>
            <person name="Castro T.L.P."/>
            <person name="Attili A.R."/>
            <person name="Rifici C."/>
            <person name="Mazzullo G."/>
            <person name="Brenig B."/>
            <person name="Venanzi F."/>
            <person name="Azevedo V."/>
        </authorList>
    </citation>
    <scope>NUCLEOTIDE SEQUENCE [LARGE SCALE GENOMIC DNA]</scope>
    <source>
        <strain evidence="5 6">LGCM 259</strain>
    </source>
</reference>
<dbReference type="InterPro" id="IPR001845">
    <property type="entry name" value="HTH_ArsR_DNA-bd_dom"/>
</dbReference>
<dbReference type="AlphaFoldDB" id="A0A5B7WVJ9"/>
<dbReference type="PANTHER" id="PTHR33154:SF33">
    <property type="entry name" value="TRANSCRIPTIONAL REPRESSOR SDPR"/>
    <property type="match status" value="1"/>
</dbReference>
<evidence type="ECO:0000256" key="2">
    <source>
        <dbReference type="ARBA" id="ARBA00023125"/>
    </source>
</evidence>
<evidence type="ECO:0000259" key="4">
    <source>
        <dbReference type="PROSITE" id="PS50987"/>
    </source>
</evidence>
<dbReference type="Gene3D" id="1.10.10.10">
    <property type="entry name" value="Winged helix-like DNA-binding domain superfamily/Winged helix DNA-binding domain"/>
    <property type="match status" value="1"/>
</dbReference>
<accession>A0A5B7WVJ9</accession>
<gene>
    <name evidence="5" type="ORF">GcLGCM259_2213</name>
</gene>
<organism evidence="5 6">
    <name type="scientific">Glutamicibacter creatinolyticus</name>
    <dbReference type="NCBI Taxonomy" id="162496"/>
    <lineage>
        <taxon>Bacteria</taxon>
        <taxon>Bacillati</taxon>
        <taxon>Actinomycetota</taxon>
        <taxon>Actinomycetes</taxon>
        <taxon>Micrococcales</taxon>
        <taxon>Micrococcaceae</taxon>
        <taxon>Glutamicibacter</taxon>
    </lineage>
</organism>
<dbReference type="Pfam" id="PF12840">
    <property type="entry name" value="HTH_20"/>
    <property type="match status" value="1"/>
</dbReference>
<dbReference type="SUPFAM" id="SSF46785">
    <property type="entry name" value="Winged helix' DNA-binding domain"/>
    <property type="match status" value="1"/>
</dbReference>
<keyword evidence="1" id="KW-0805">Transcription regulation</keyword>
<dbReference type="KEGG" id="gcr:GcLGCM259_2213"/>
<dbReference type="NCBIfam" id="NF033788">
    <property type="entry name" value="HTH_metalloreg"/>
    <property type="match status" value="1"/>
</dbReference>
<keyword evidence="3" id="KW-0804">Transcription</keyword>
<evidence type="ECO:0000313" key="6">
    <source>
        <dbReference type="Proteomes" id="UP000307000"/>
    </source>
</evidence>
<proteinExistence type="predicted"/>
<dbReference type="CDD" id="cd00090">
    <property type="entry name" value="HTH_ARSR"/>
    <property type="match status" value="1"/>
</dbReference>
<dbReference type="RefSeq" id="WP_246049550.1">
    <property type="nucleotide sequence ID" value="NZ_CP034412.1"/>
</dbReference>
<protein>
    <submittedName>
        <fullName evidence="5">ArsR family transcriptional regulator</fullName>
    </submittedName>
</protein>
<dbReference type="PANTHER" id="PTHR33154">
    <property type="entry name" value="TRANSCRIPTIONAL REGULATOR, ARSR FAMILY"/>
    <property type="match status" value="1"/>
</dbReference>
<dbReference type="InterPro" id="IPR036388">
    <property type="entry name" value="WH-like_DNA-bd_sf"/>
</dbReference>
<dbReference type="GO" id="GO:0003677">
    <property type="term" value="F:DNA binding"/>
    <property type="evidence" value="ECO:0007669"/>
    <property type="project" value="UniProtKB-KW"/>
</dbReference>
<dbReference type="PRINTS" id="PR00778">
    <property type="entry name" value="HTHARSR"/>
</dbReference>
<dbReference type="EMBL" id="CP034412">
    <property type="protein sequence ID" value="QCY47922.1"/>
    <property type="molecule type" value="Genomic_DNA"/>
</dbReference>
<feature type="domain" description="HTH arsR-type" evidence="4">
    <location>
        <begin position="1"/>
        <end position="91"/>
    </location>
</feature>
<dbReference type="GO" id="GO:0003700">
    <property type="term" value="F:DNA-binding transcription factor activity"/>
    <property type="evidence" value="ECO:0007669"/>
    <property type="project" value="InterPro"/>
</dbReference>
<dbReference type="PROSITE" id="PS50987">
    <property type="entry name" value="HTH_ARSR_2"/>
    <property type="match status" value="1"/>
</dbReference>
<evidence type="ECO:0000256" key="3">
    <source>
        <dbReference type="ARBA" id="ARBA00023163"/>
    </source>
</evidence>
<evidence type="ECO:0000256" key="1">
    <source>
        <dbReference type="ARBA" id="ARBA00023015"/>
    </source>
</evidence>
<dbReference type="InterPro" id="IPR011991">
    <property type="entry name" value="ArsR-like_HTH"/>
</dbReference>
<dbReference type="Proteomes" id="UP000307000">
    <property type="component" value="Chromosome"/>
</dbReference>
<dbReference type="SMART" id="SM00418">
    <property type="entry name" value="HTH_ARSR"/>
    <property type="match status" value="1"/>
</dbReference>
<keyword evidence="6" id="KW-1185">Reference proteome</keyword>
<keyword evidence="2" id="KW-0238">DNA-binding</keyword>
<name>A0A5B7WVJ9_9MICC</name>